<dbReference type="GO" id="GO:0016817">
    <property type="term" value="F:hydrolase activity, acting on acid anhydrides"/>
    <property type="evidence" value="ECO:0007669"/>
    <property type="project" value="InterPro"/>
</dbReference>
<evidence type="ECO:0000256" key="4">
    <source>
        <dbReference type="ARBA" id="ARBA00022840"/>
    </source>
</evidence>
<evidence type="ECO:0000256" key="7">
    <source>
        <dbReference type="ARBA" id="ARBA00023159"/>
    </source>
</evidence>
<keyword evidence="2 9" id="KW-0378">Hydrolase</keyword>
<keyword evidence="3 9" id="KW-0347">Helicase</keyword>
<feature type="domain" description="Helicase C-terminal" evidence="11">
    <location>
        <begin position="483"/>
        <end position="634"/>
    </location>
</feature>
<evidence type="ECO:0000313" key="13">
    <source>
        <dbReference type="Proteomes" id="UP000190896"/>
    </source>
</evidence>
<dbReference type="Gene3D" id="6.10.140.1500">
    <property type="match status" value="1"/>
</dbReference>
<dbReference type="Gene3D" id="2.30.30.140">
    <property type="match status" value="1"/>
</dbReference>
<evidence type="ECO:0000256" key="9">
    <source>
        <dbReference type="HAMAP-Rule" id="MF_01821"/>
    </source>
</evidence>
<dbReference type="InterPro" id="IPR014001">
    <property type="entry name" value="Helicase_ATP-bd"/>
</dbReference>
<keyword evidence="5 9" id="KW-0805">Transcription regulation</keyword>
<dbReference type="Pfam" id="PF00176">
    <property type="entry name" value="SNF2-rel_dom"/>
    <property type="match status" value="1"/>
</dbReference>
<comment type="caution">
    <text evidence="12">The sequence shown here is derived from an EMBL/GenBank/DDBJ whole genome shotgun (WGS) entry which is preliminary data.</text>
</comment>
<comment type="function">
    <text evidence="9">Transcription regulator that activates transcription by stimulating RNA polymerase (RNAP) recycling in case of stress conditions such as supercoiled DNA or high salt concentrations. Probably acts by releasing the RNAP, when it is trapped or immobilized on tightly supercoiled DNA. Does not activate transcription on linear DNA. Probably not involved in DNA repair.</text>
</comment>
<dbReference type="GO" id="GO:0003677">
    <property type="term" value="F:DNA binding"/>
    <property type="evidence" value="ECO:0007669"/>
    <property type="project" value="UniProtKB-KW"/>
</dbReference>
<dbReference type="PROSITE" id="PS51194">
    <property type="entry name" value="HELICASE_CTER"/>
    <property type="match status" value="1"/>
</dbReference>
<dbReference type="Pfam" id="PF18337">
    <property type="entry name" value="Tudor_RapA"/>
    <property type="match status" value="1"/>
</dbReference>
<sequence length="957" mass="108614">MPEQFIPGQRWISNTESDLGLGSVLRSEGRRVALAFPASGEQRIYAVDNAPLTRVRFSPGDWIETRDGHRLRVEQVEERGGLIHYLGTSSEGLEHHCPEGELSNTLQLSRPQERLLSGQLDDSRWFELRLQTHQQLQRLDRSHLLGLGGARTELLLHQLYIAHEVSRRAAPRVLLADEVGLGKTIEACLILHQQLLTGQASRVLIMVPEPLLHQWLVELLRKFNLHFSIFDEERCQAIEASGEGDKPFSAEQLVLCSPTLFKGNYERQKQLVTGEWDLVIVDEAHHLEWSEKDASEEYLLVEALSTVSPGLLLLTATPEQLGSAGHFARLRLLDPDRFHSLEIFQQEEAQYEPIAEVVDLLLEGKTLDKDAASVLLEKLHETESHELISRWNDTSAHELERNELIDMLLDRHGTSRILFRNTRSRIKGFPGRELHRHPLPLPDQYAAALESDQPDAAAALTPELLYRAHAGTPWWRFDPRIAWLITLLGRLDGAKVLMICSSAETAMEIGEALKTLEGINAGLFHEGMSIMERDRTAAWFADPEEGCQLLICSEIGSEGRNFQFAHHLIMFDLPLNPDLLEQRIGRLDRIGQRETIQIHVPYFEETSQAVLLRWYHEGLNAFEHTSPSGHAVFSQLKPALIQALEESETDPEQIEPLINTTRILREEADEHLKKGRDHLLEINSCREQEAEEIKQHIEEAENPLALQAYAHHLFALIGVESEEHSAGSLILKPGTHMVTDSLPALPQDGMTCTFQRRIALSHEDRHFLTWEHPLMRGTMEMVTDMELGNSCVVAIKHPHLKAGTLLLEMLYTLECPAPKKLQAGRFLENTVTRLLIDQQLNPISDRLNHTEINGALVPLEKGTILKIITALRDHITAMVKRGEEQAEPLQQRAVEEALAQTSHHFDHERERLESLQKVNPNIRDEEVTMLVYQQELLDAHLKASRMRLDALRLIVSL</sequence>
<dbReference type="Pfam" id="PF18339">
    <property type="entry name" value="Tudor_1_RapA"/>
    <property type="match status" value="1"/>
</dbReference>
<evidence type="ECO:0000256" key="6">
    <source>
        <dbReference type="ARBA" id="ARBA00023125"/>
    </source>
</evidence>
<organism evidence="12 13">
    <name type="scientific">Solemya velesiana gill symbiont</name>
    <dbReference type="NCBI Taxonomy" id="1918948"/>
    <lineage>
        <taxon>Bacteria</taxon>
        <taxon>Pseudomonadati</taxon>
        <taxon>Pseudomonadota</taxon>
        <taxon>Gammaproteobacteria</taxon>
        <taxon>sulfur-oxidizing symbionts</taxon>
    </lineage>
</organism>
<comment type="similarity">
    <text evidence="9">Belongs to the SNF2/RAD54 helicase family. RapA subfamily.</text>
</comment>
<dbReference type="InterPro" id="IPR049730">
    <property type="entry name" value="SNF2/RAD54-like_C"/>
</dbReference>
<dbReference type="CDD" id="cd18011">
    <property type="entry name" value="DEXDc_RapA"/>
    <property type="match status" value="1"/>
</dbReference>
<evidence type="ECO:0000313" key="12">
    <source>
        <dbReference type="EMBL" id="OOZ37653.1"/>
    </source>
</evidence>
<protein>
    <recommendedName>
        <fullName evidence="9">RNA polymerase-associated protein RapA</fullName>
        <ecNumber evidence="9">3.6.4.-</ecNumber>
    </recommendedName>
    <alternativeName>
        <fullName evidence="9">ATP-dependent helicase HepA</fullName>
    </alternativeName>
</protein>
<proteinExistence type="inferred from homology"/>
<keyword evidence="1 9" id="KW-0547">Nucleotide-binding</keyword>
<dbReference type="HAMAP" id="MF_01821">
    <property type="entry name" value="Helicase_RapA"/>
    <property type="match status" value="1"/>
</dbReference>
<evidence type="ECO:0000256" key="3">
    <source>
        <dbReference type="ARBA" id="ARBA00022806"/>
    </source>
</evidence>
<dbReference type="EMBL" id="MPRJ01000005">
    <property type="protein sequence ID" value="OOZ37653.1"/>
    <property type="molecule type" value="Genomic_DNA"/>
</dbReference>
<keyword evidence="8 9" id="KW-0804">Transcription</keyword>
<dbReference type="InterPro" id="IPR057342">
    <property type="entry name" value="DEXDc_RapA"/>
</dbReference>
<evidence type="ECO:0000256" key="1">
    <source>
        <dbReference type="ARBA" id="ARBA00022741"/>
    </source>
</evidence>
<dbReference type="PROSITE" id="PS51192">
    <property type="entry name" value="HELICASE_ATP_BIND_1"/>
    <property type="match status" value="1"/>
</dbReference>
<accession>A0A1T2KXT8</accession>
<dbReference type="Gene3D" id="3.30.360.80">
    <property type="match status" value="1"/>
</dbReference>
<dbReference type="PANTHER" id="PTHR45766:SF6">
    <property type="entry name" value="SWI_SNF-RELATED MATRIX-ASSOCIATED ACTIN-DEPENDENT REGULATOR OF CHROMATIN SUBFAMILY A-LIKE PROTEIN 1"/>
    <property type="match status" value="1"/>
</dbReference>
<dbReference type="InterPro" id="IPR023949">
    <property type="entry name" value="Helicase_RapA"/>
</dbReference>
<dbReference type="NCBIfam" id="NF003426">
    <property type="entry name" value="PRK04914.1"/>
    <property type="match status" value="1"/>
</dbReference>
<reference evidence="12 13" key="1">
    <citation type="submission" date="2016-11" db="EMBL/GenBank/DDBJ databases">
        <title>Mixed transmission modes and dynamic genome evolution in an obligate animal-bacterial symbiosis.</title>
        <authorList>
            <person name="Russell S.L."/>
            <person name="Corbett-Detig R.B."/>
            <person name="Cavanaugh C.M."/>
        </authorList>
    </citation>
    <scope>NUCLEOTIDE SEQUENCE [LARGE SCALE GENOMIC DNA]</scope>
    <source>
        <strain evidence="12">Se-Cadez</strain>
    </source>
</reference>
<name>A0A1T2KXT8_9GAMM</name>
<dbReference type="SMART" id="SM00490">
    <property type="entry name" value="HELICc"/>
    <property type="match status" value="1"/>
</dbReference>
<dbReference type="Pfam" id="PF12137">
    <property type="entry name" value="RapA_C"/>
    <property type="match status" value="1"/>
</dbReference>
<dbReference type="GO" id="GO:0006355">
    <property type="term" value="P:regulation of DNA-templated transcription"/>
    <property type="evidence" value="ECO:0007669"/>
    <property type="project" value="UniProtKB-UniRule"/>
</dbReference>
<dbReference type="InterPro" id="IPR000330">
    <property type="entry name" value="SNF2_N"/>
</dbReference>
<evidence type="ECO:0000256" key="5">
    <source>
        <dbReference type="ARBA" id="ARBA00023015"/>
    </source>
</evidence>
<dbReference type="InterPro" id="IPR040765">
    <property type="entry name" value="Tudor_1_RapA"/>
</dbReference>
<dbReference type="Pfam" id="PF00271">
    <property type="entry name" value="Helicase_C"/>
    <property type="match status" value="1"/>
</dbReference>
<dbReference type="InterPro" id="IPR040766">
    <property type="entry name" value="Tudor_2_RapA"/>
</dbReference>
<dbReference type="GO" id="GO:0005524">
    <property type="term" value="F:ATP binding"/>
    <property type="evidence" value="ECO:0007669"/>
    <property type="project" value="UniProtKB-UniRule"/>
</dbReference>
<keyword evidence="4 9" id="KW-0067">ATP-binding</keyword>
<evidence type="ECO:0000256" key="2">
    <source>
        <dbReference type="ARBA" id="ARBA00022801"/>
    </source>
</evidence>
<dbReference type="InterPro" id="IPR001650">
    <property type="entry name" value="Helicase_C-like"/>
</dbReference>
<gene>
    <name evidence="9" type="primary">rapA</name>
    <name evidence="12" type="ORF">BOW51_01325</name>
</gene>
<keyword evidence="7 9" id="KW-0010">Activator</keyword>
<dbReference type="EC" id="3.6.4.-" evidence="9"/>
<dbReference type="CDD" id="cd18793">
    <property type="entry name" value="SF2_C_SNF"/>
    <property type="match status" value="1"/>
</dbReference>
<dbReference type="GO" id="GO:0004386">
    <property type="term" value="F:helicase activity"/>
    <property type="evidence" value="ECO:0007669"/>
    <property type="project" value="UniProtKB-UniRule"/>
</dbReference>
<keyword evidence="13" id="KW-1185">Reference proteome</keyword>
<dbReference type="Proteomes" id="UP000190896">
    <property type="component" value="Unassembled WGS sequence"/>
</dbReference>
<feature type="short sequence motif" description="DEAH box" evidence="9">
    <location>
        <begin position="282"/>
        <end position="285"/>
    </location>
</feature>
<evidence type="ECO:0000259" key="11">
    <source>
        <dbReference type="PROSITE" id="PS51194"/>
    </source>
</evidence>
<feature type="binding site" evidence="9">
    <location>
        <begin position="177"/>
        <end position="184"/>
    </location>
    <ligand>
        <name>ATP</name>
        <dbReference type="ChEBI" id="CHEBI:30616"/>
    </ligand>
</feature>
<dbReference type="RefSeq" id="WP_172838724.1">
    <property type="nucleotide sequence ID" value="NZ_MPRJ01000005.1"/>
</dbReference>
<dbReference type="SUPFAM" id="SSF52540">
    <property type="entry name" value="P-loop containing nucleoside triphosphate hydrolases"/>
    <property type="match status" value="2"/>
</dbReference>
<dbReference type="Gene3D" id="6.10.140.2230">
    <property type="match status" value="1"/>
</dbReference>
<evidence type="ECO:0000259" key="10">
    <source>
        <dbReference type="PROSITE" id="PS51192"/>
    </source>
</evidence>
<dbReference type="Gene3D" id="2.30.30.930">
    <property type="match status" value="1"/>
</dbReference>
<dbReference type="AlphaFoldDB" id="A0A1T2KXT8"/>
<dbReference type="SMART" id="SM00487">
    <property type="entry name" value="DEXDc"/>
    <property type="match status" value="1"/>
</dbReference>
<dbReference type="Gene3D" id="3.40.50.300">
    <property type="entry name" value="P-loop containing nucleotide triphosphate hydrolases"/>
    <property type="match status" value="1"/>
</dbReference>
<evidence type="ECO:0000256" key="8">
    <source>
        <dbReference type="ARBA" id="ARBA00023163"/>
    </source>
</evidence>
<feature type="domain" description="Helicase ATP-binding" evidence="10">
    <location>
        <begin position="164"/>
        <end position="336"/>
    </location>
</feature>
<dbReference type="PANTHER" id="PTHR45766">
    <property type="entry name" value="DNA ANNEALING HELICASE AND ENDONUCLEASE ZRANB3 FAMILY MEMBER"/>
    <property type="match status" value="1"/>
</dbReference>
<dbReference type="InterPro" id="IPR022737">
    <property type="entry name" value="RapA_C"/>
</dbReference>
<dbReference type="Gene3D" id="3.40.50.10810">
    <property type="entry name" value="Tandem AAA-ATPase domain"/>
    <property type="match status" value="1"/>
</dbReference>
<comment type="subunit">
    <text evidence="9">Interacts with the RNAP. Has a higher affinity for the core RNAP than for the holoenzyme. Its ATPase activity is stimulated by binding to RNAP.</text>
</comment>
<dbReference type="InterPro" id="IPR038718">
    <property type="entry name" value="SNF2-like_sf"/>
</dbReference>
<dbReference type="InterPro" id="IPR027417">
    <property type="entry name" value="P-loop_NTPase"/>
</dbReference>
<keyword evidence="6 9" id="KW-0238">DNA-binding</keyword>